<name>A0AAW6Y163_GARVA</name>
<dbReference type="GO" id="GO:0006412">
    <property type="term" value="P:translation"/>
    <property type="evidence" value="ECO:0007669"/>
    <property type="project" value="InterPro"/>
</dbReference>
<accession>A0AAW6Y163</accession>
<dbReference type="Gene3D" id="2.40.50.140">
    <property type="entry name" value="Nucleic acid-binding proteins"/>
    <property type="match status" value="1"/>
</dbReference>
<dbReference type="AlphaFoldDB" id="A0AAW6Y163"/>
<dbReference type="SUPFAM" id="SSF50249">
    <property type="entry name" value="Nucleic acid-binding proteins"/>
    <property type="match status" value="1"/>
</dbReference>
<dbReference type="Proteomes" id="UP001237784">
    <property type="component" value="Unassembled WGS sequence"/>
</dbReference>
<gene>
    <name evidence="4" type="primary">rpsQ</name>
    <name evidence="4" type="ORF">QP372_07350</name>
</gene>
<evidence type="ECO:0000313" key="5">
    <source>
        <dbReference type="Proteomes" id="UP001237784"/>
    </source>
</evidence>
<proteinExistence type="inferred from homology"/>
<dbReference type="InterPro" id="IPR019979">
    <property type="entry name" value="Ribosomal_uS17_CS"/>
</dbReference>
<keyword evidence="3" id="KW-0687">Ribonucleoprotein</keyword>
<dbReference type="InterPro" id="IPR000266">
    <property type="entry name" value="Ribosomal_uS17"/>
</dbReference>
<evidence type="ECO:0000256" key="2">
    <source>
        <dbReference type="ARBA" id="ARBA00022980"/>
    </source>
</evidence>
<evidence type="ECO:0000256" key="1">
    <source>
        <dbReference type="ARBA" id="ARBA00010254"/>
    </source>
</evidence>
<dbReference type="GO" id="GO:1990904">
    <property type="term" value="C:ribonucleoprotein complex"/>
    <property type="evidence" value="ECO:0007669"/>
    <property type="project" value="UniProtKB-KW"/>
</dbReference>
<sequence>HDENNEAKIGDTVRIMETRPLSHAKRYRLTKIVKKSI</sequence>
<comment type="caution">
    <text evidence="4">The sequence shown here is derived from an EMBL/GenBank/DDBJ whole genome shotgun (WGS) entry which is preliminary data.</text>
</comment>
<reference evidence="4" key="1">
    <citation type="submission" date="2023-05" db="EMBL/GenBank/DDBJ databases">
        <title>Cataloging the Phylogenetic Diversity of Human Bladder Bacteria.</title>
        <authorList>
            <person name="Du J."/>
        </authorList>
    </citation>
    <scope>NUCLEOTIDE SEQUENCE</scope>
    <source>
        <strain evidence="4">UMB6789</strain>
    </source>
</reference>
<dbReference type="GO" id="GO:0005840">
    <property type="term" value="C:ribosome"/>
    <property type="evidence" value="ECO:0007669"/>
    <property type="project" value="UniProtKB-KW"/>
</dbReference>
<feature type="non-terminal residue" evidence="4">
    <location>
        <position position="1"/>
    </location>
</feature>
<organism evidence="4 5">
    <name type="scientific">Gardnerella vaginalis</name>
    <dbReference type="NCBI Taxonomy" id="2702"/>
    <lineage>
        <taxon>Bacteria</taxon>
        <taxon>Bacillati</taxon>
        <taxon>Actinomycetota</taxon>
        <taxon>Actinomycetes</taxon>
        <taxon>Bifidobacteriales</taxon>
        <taxon>Bifidobacteriaceae</taxon>
        <taxon>Gardnerella</taxon>
    </lineage>
</organism>
<comment type="similarity">
    <text evidence="1">Belongs to the universal ribosomal protein uS17 family.</text>
</comment>
<dbReference type="GO" id="GO:0003735">
    <property type="term" value="F:structural constituent of ribosome"/>
    <property type="evidence" value="ECO:0007669"/>
    <property type="project" value="InterPro"/>
</dbReference>
<dbReference type="Pfam" id="PF00366">
    <property type="entry name" value="Ribosomal_S17"/>
    <property type="match status" value="1"/>
</dbReference>
<evidence type="ECO:0000313" key="4">
    <source>
        <dbReference type="EMBL" id="MDK7064309.1"/>
    </source>
</evidence>
<dbReference type="EMBL" id="JASOME010000094">
    <property type="protein sequence ID" value="MDK7064309.1"/>
    <property type="molecule type" value="Genomic_DNA"/>
</dbReference>
<protein>
    <submittedName>
        <fullName evidence="4">30S ribosomal protein S17</fullName>
    </submittedName>
</protein>
<evidence type="ECO:0000256" key="3">
    <source>
        <dbReference type="ARBA" id="ARBA00023274"/>
    </source>
</evidence>
<dbReference type="InterPro" id="IPR012340">
    <property type="entry name" value="NA-bd_OB-fold"/>
</dbReference>
<dbReference type="PROSITE" id="PS00056">
    <property type="entry name" value="RIBOSOMAL_S17"/>
    <property type="match status" value="1"/>
</dbReference>
<keyword evidence="2 4" id="KW-0689">Ribosomal protein</keyword>